<keyword evidence="3" id="KW-1185">Reference proteome</keyword>
<accession>A0A163TFJ0</accession>
<evidence type="ECO:0000313" key="2">
    <source>
        <dbReference type="EMBL" id="KZE71705.1"/>
    </source>
</evidence>
<comment type="caution">
    <text evidence="2">The sequence shown here is derived from an EMBL/GenBank/DDBJ whole genome shotgun (WGS) entry which is preliminary data.</text>
</comment>
<dbReference type="Proteomes" id="UP000076563">
    <property type="component" value="Unassembled WGS sequence"/>
</dbReference>
<evidence type="ECO:0000256" key="1">
    <source>
        <dbReference type="SAM" id="MobiDB-lite"/>
    </source>
</evidence>
<gene>
    <name evidence="2" type="ORF">AV654_05735</name>
</gene>
<feature type="compositionally biased region" description="Low complexity" evidence="1">
    <location>
        <begin position="1"/>
        <end position="15"/>
    </location>
</feature>
<name>A0A163TFJ0_9BACL</name>
<protein>
    <submittedName>
        <fullName evidence="2">Uncharacterized protein</fullName>
    </submittedName>
</protein>
<organism evidence="2 3">
    <name type="scientific">Paenibacillus elgii</name>
    <dbReference type="NCBI Taxonomy" id="189691"/>
    <lineage>
        <taxon>Bacteria</taxon>
        <taxon>Bacillati</taxon>
        <taxon>Bacillota</taxon>
        <taxon>Bacilli</taxon>
        <taxon>Bacillales</taxon>
        <taxon>Paenibacillaceae</taxon>
        <taxon>Paenibacillus</taxon>
    </lineage>
</organism>
<sequence>MTPDNNKTADANAADIRSMEVDSDVNNDPNREALLDQSFQSFYENIKQQVRAKEDITNVPGESVFDAAVGMDEVTEEAE</sequence>
<dbReference type="STRING" id="1007103.GCA_000213315_01226"/>
<feature type="region of interest" description="Disordered" evidence="1">
    <location>
        <begin position="1"/>
        <end position="30"/>
    </location>
</feature>
<dbReference type="EMBL" id="LQRA01000110">
    <property type="protein sequence ID" value="KZE71705.1"/>
    <property type="molecule type" value="Genomic_DNA"/>
</dbReference>
<dbReference type="RefSeq" id="WP_063188187.1">
    <property type="nucleotide sequence ID" value="NZ_LQRA01000110.1"/>
</dbReference>
<proteinExistence type="predicted"/>
<dbReference type="AlphaFoldDB" id="A0A163TFJ0"/>
<reference evidence="3" key="1">
    <citation type="submission" date="2016-01" db="EMBL/GenBank/DDBJ databases">
        <title>Draft genome of Chromobacterium sp. F49.</title>
        <authorList>
            <person name="Hong K.W."/>
        </authorList>
    </citation>
    <scope>NUCLEOTIDE SEQUENCE [LARGE SCALE GENOMIC DNA]</scope>
    <source>
        <strain evidence="3">M63</strain>
    </source>
</reference>
<dbReference type="OrthoDB" id="2626088at2"/>
<evidence type="ECO:0000313" key="3">
    <source>
        <dbReference type="Proteomes" id="UP000076563"/>
    </source>
</evidence>
<dbReference type="eggNOG" id="ENOG50306MG">
    <property type="taxonomic scope" value="Bacteria"/>
</dbReference>